<dbReference type="SUPFAM" id="SSF56672">
    <property type="entry name" value="DNA/RNA polymerases"/>
    <property type="match status" value="1"/>
</dbReference>
<dbReference type="InterPro" id="IPR043128">
    <property type="entry name" value="Rev_trsase/Diguanyl_cyclase"/>
</dbReference>
<dbReference type="GO" id="GO:0004519">
    <property type="term" value="F:endonuclease activity"/>
    <property type="evidence" value="ECO:0007669"/>
    <property type="project" value="UniProtKB-KW"/>
</dbReference>
<evidence type="ECO:0000259" key="7">
    <source>
        <dbReference type="Pfam" id="PF00078"/>
    </source>
</evidence>
<keyword evidence="3" id="KW-0540">Nuclease</keyword>
<dbReference type="AlphaFoldDB" id="A0A8S2VVE5"/>
<feature type="region of interest" description="Disordered" evidence="6">
    <location>
        <begin position="16"/>
        <end position="60"/>
    </location>
</feature>
<dbReference type="CDD" id="cd01647">
    <property type="entry name" value="RT_LTR"/>
    <property type="match status" value="1"/>
</dbReference>
<evidence type="ECO:0000256" key="1">
    <source>
        <dbReference type="ARBA" id="ARBA00022679"/>
    </source>
</evidence>
<dbReference type="InterPro" id="IPR000477">
    <property type="entry name" value="RT_dom"/>
</dbReference>
<dbReference type="Gene3D" id="3.30.70.270">
    <property type="match status" value="3"/>
</dbReference>
<protein>
    <recommendedName>
        <fullName evidence="11">Reverse transcriptase/retrotransposon-derived protein RNase H-like domain-containing protein</fullName>
    </recommendedName>
</protein>
<accession>A0A8S2VVE5</accession>
<dbReference type="InterPro" id="IPR043502">
    <property type="entry name" value="DNA/RNA_pol_sf"/>
</dbReference>
<feature type="domain" description="Reverse transcriptase" evidence="7">
    <location>
        <begin position="450"/>
        <end position="512"/>
    </location>
</feature>
<evidence type="ECO:0000256" key="2">
    <source>
        <dbReference type="ARBA" id="ARBA00022695"/>
    </source>
</evidence>
<dbReference type="InterPro" id="IPR021109">
    <property type="entry name" value="Peptidase_aspartic_dom_sf"/>
</dbReference>
<dbReference type="OrthoDB" id="415724at2759"/>
<dbReference type="CDD" id="cd00303">
    <property type="entry name" value="retropepsin_like"/>
    <property type="match status" value="1"/>
</dbReference>
<keyword evidence="4" id="KW-0255">Endonuclease</keyword>
<evidence type="ECO:0000313" key="10">
    <source>
        <dbReference type="Proteomes" id="UP000681722"/>
    </source>
</evidence>
<dbReference type="InterPro" id="IPR050951">
    <property type="entry name" value="Retrovirus_Pol_polyprotein"/>
</dbReference>
<name>A0A8S2VVE5_9BILA</name>
<dbReference type="Gene3D" id="2.40.70.10">
    <property type="entry name" value="Acid Proteases"/>
    <property type="match status" value="1"/>
</dbReference>
<sequence length="700" mass="78539">MEQFKEQGKIEALKSLPRFLKPGRDGEEVSRPIVDSASSPFSSSLLEMSRTPSSPESAAFEQKVETNLTLIENLFTEKSPNSSFSQAETSSSWSSVSNATTVSLSTPETTISDQNYNLSDNFKRENTRNYRKQKRKLEKEKSTVRKDSLFKTEPKGFAATVLKLESKIKENATSSNTSTCFYTIKRGCASAKGKLLGTIGIFTLDTGAGVNIVSLDYWRLLKGTKAVFPYSGADIVGPEGSSIEPVGWVEADITLAGQTFRHPVVLARKFNQRVLLGTDFMFEIGLVLDVQDGKCWLRDKPLSKFLLAIDLQQAIRSLAENTDLARISPGNPQFYSQIAEKQLTFSDSTDIPGDWLTILDLASSGFSLNQENQLQQLLFQYSDIFSSKPGRTNIVKHHIDVGDARSIKQGPYRLLNPERKAECTRQSADMLKSDVAEPSFGPCASPVTFVPKKNGTLRFCIDFRKLNEVTIKDTYPIPRIDDTLDTLKGAKYFNTLDLSSGFWQVELDEDIDNVLNRIKESGLTLKPSKCFFCRRELKYLDHIVIADGIRPDPDKLEAVRSFSVPSEPKDVRAFLGLTGYYSRSIKNYAEIAAPLFESIREKHNPVFVFTPDRQQAFELLKERLISASIVTYPNFDHPFMLQLDACDWGLGAVLAQNIEAIEHVIAYASRTLQPCERKYSAPERECLAIVWGTQHFRPYL</sequence>
<dbReference type="PANTHER" id="PTHR37984:SF5">
    <property type="entry name" value="PROTEIN NYNRIN-LIKE"/>
    <property type="match status" value="1"/>
</dbReference>
<dbReference type="FunFam" id="3.30.70.270:FF:000020">
    <property type="entry name" value="Transposon Tf2-6 polyprotein-like Protein"/>
    <property type="match status" value="1"/>
</dbReference>
<feature type="domain" description="Reverse transcriptase/retrotransposon-derived protein RNase H-like" evidence="8">
    <location>
        <begin position="609"/>
        <end position="700"/>
    </location>
</feature>
<dbReference type="PANTHER" id="PTHR37984">
    <property type="entry name" value="PROTEIN CBG26694"/>
    <property type="match status" value="1"/>
</dbReference>
<gene>
    <name evidence="9" type="ORF">SRO942_LOCUS40485</name>
</gene>
<dbReference type="SUPFAM" id="SSF50630">
    <property type="entry name" value="Acid proteases"/>
    <property type="match status" value="1"/>
</dbReference>
<dbReference type="InterPro" id="IPR041577">
    <property type="entry name" value="RT_RNaseH_2"/>
</dbReference>
<dbReference type="Gene3D" id="3.10.20.370">
    <property type="match status" value="1"/>
</dbReference>
<proteinExistence type="predicted"/>
<dbReference type="Pfam" id="PF00078">
    <property type="entry name" value="RVT_1"/>
    <property type="match status" value="1"/>
</dbReference>
<evidence type="ECO:0000256" key="3">
    <source>
        <dbReference type="ARBA" id="ARBA00022722"/>
    </source>
</evidence>
<dbReference type="EMBL" id="CAJOBC010093743">
    <property type="protein sequence ID" value="CAF4419412.1"/>
    <property type="molecule type" value="Genomic_DNA"/>
</dbReference>
<keyword evidence="5" id="KW-0511">Multifunctional enzyme</keyword>
<evidence type="ECO:0000256" key="6">
    <source>
        <dbReference type="SAM" id="MobiDB-lite"/>
    </source>
</evidence>
<keyword evidence="4" id="KW-0378">Hydrolase</keyword>
<comment type="caution">
    <text evidence="9">The sequence shown here is derived from an EMBL/GenBank/DDBJ whole genome shotgun (WGS) entry which is preliminary data.</text>
</comment>
<evidence type="ECO:0000313" key="9">
    <source>
        <dbReference type="EMBL" id="CAF4419412.1"/>
    </source>
</evidence>
<dbReference type="Proteomes" id="UP000681722">
    <property type="component" value="Unassembled WGS sequence"/>
</dbReference>
<dbReference type="Pfam" id="PF17919">
    <property type="entry name" value="RT_RNaseH_2"/>
    <property type="match status" value="1"/>
</dbReference>
<reference evidence="9" key="1">
    <citation type="submission" date="2021-02" db="EMBL/GenBank/DDBJ databases">
        <authorList>
            <person name="Nowell W R."/>
        </authorList>
    </citation>
    <scope>NUCLEOTIDE SEQUENCE</scope>
</reference>
<dbReference type="FunFam" id="3.10.20.370:FF:000001">
    <property type="entry name" value="Retrovirus-related Pol polyprotein from transposon 17.6-like protein"/>
    <property type="match status" value="1"/>
</dbReference>
<keyword evidence="1" id="KW-0808">Transferase</keyword>
<evidence type="ECO:0000256" key="5">
    <source>
        <dbReference type="ARBA" id="ARBA00023268"/>
    </source>
</evidence>
<keyword evidence="2" id="KW-0548">Nucleotidyltransferase</keyword>
<feature type="non-terminal residue" evidence="9">
    <location>
        <position position="1"/>
    </location>
</feature>
<organism evidence="9 10">
    <name type="scientific">Didymodactylos carnosus</name>
    <dbReference type="NCBI Taxonomy" id="1234261"/>
    <lineage>
        <taxon>Eukaryota</taxon>
        <taxon>Metazoa</taxon>
        <taxon>Spiralia</taxon>
        <taxon>Gnathifera</taxon>
        <taxon>Rotifera</taxon>
        <taxon>Eurotatoria</taxon>
        <taxon>Bdelloidea</taxon>
        <taxon>Philodinida</taxon>
        <taxon>Philodinidae</taxon>
        <taxon>Didymodactylos</taxon>
    </lineage>
</organism>
<evidence type="ECO:0000256" key="4">
    <source>
        <dbReference type="ARBA" id="ARBA00022759"/>
    </source>
</evidence>
<evidence type="ECO:0000259" key="8">
    <source>
        <dbReference type="Pfam" id="PF17919"/>
    </source>
</evidence>
<evidence type="ECO:0008006" key="11">
    <source>
        <dbReference type="Google" id="ProtNLM"/>
    </source>
</evidence>
<dbReference type="GO" id="GO:0016779">
    <property type="term" value="F:nucleotidyltransferase activity"/>
    <property type="evidence" value="ECO:0007669"/>
    <property type="project" value="UniProtKB-KW"/>
</dbReference>
<feature type="compositionally biased region" description="Low complexity" evidence="6">
    <location>
        <begin position="36"/>
        <end position="49"/>
    </location>
</feature>
<dbReference type="Gene3D" id="3.10.10.10">
    <property type="entry name" value="HIV Type 1 Reverse Transcriptase, subunit A, domain 1"/>
    <property type="match status" value="1"/>
</dbReference>